<evidence type="ECO:0000313" key="2">
    <source>
        <dbReference type="Proteomes" id="UP000624419"/>
    </source>
</evidence>
<organism evidence="1 2">
    <name type="scientific">Salinimonas profundi</name>
    <dbReference type="NCBI Taxonomy" id="2729140"/>
    <lineage>
        <taxon>Bacteria</taxon>
        <taxon>Pseudomonadati</taxon>
        <taxon>Pseudomonadota</taxon>
        <taxon>Gammaproteobacteria</taxon>
        <taxon>Alteromonadales</taxon>
        <taxon>Alteromonadaceae</taxon>
        <taxon>Alteromonas/Salinimonas group</taxon>
        <taxon>Salinimonas</taxon>
    </lineage>
</organism>
<reference evidence="1 2" key="1">
    <citation type="submission" date="2020-04" db="EMBL/GenBank/DDBJ databases">
        <title>Salinimonas sp. HHU 13199.</title>
        <authorList>
            <person name="Cui X."/>
            <person name="Zhang D."/>
        </authorList>
    </citation>
    <scope>NUCLEOTIDE SEQUENCE [LARGE SCALE GENOMIC DNA]</scope>
    <source>
        <strain evidence="1 2">HHU 13199</strain>
    </source>
</reference>
<dbReference type="Proteomes" id="UP000624419">
    <property type="component" value="Unassembled WGS sequence"/>
</dbReference>
<sequence>MYSPINKMPEMGEPVLLTIGQPVLVAKGYFDGNCFRLTEYAFEYEVLPADVMGWAYDRKFKLSIMS</sequence>
<accession>A0ABR8LPN5</accession>
<comment type="caution">
    <text evidence="1">The sequence shown here is derived from an EMBL/GenBank/DDBJ whole genome shotgun (WGS) entry which is preliminary data.</text>
</comment>
<keyword evidence="2" id="KW-1185">Reference proteome</keyword>
<dbReference type="EMBL" id="JABBXD010000016">
    <property type="protein sequence ID" value="MBD3587573.1"/>
    <property type="molecule type" value="Genomic_DNA"/>
</dbReference>
<protein>
    <submittedName>
        <fullName evidence="1">Uncharacterized protein</fullName>
    </submittedName>
</protein>
<proteinExistence type="predicted"/>
<gene>
    <name evidence="1" type="ORF">HHX48_17685</name>
</gene>
<dbReference type="RefSeq" id="WP_191026624.1">
    <property type="nucleotide sequence ID" value="NZ_JABBXD010000016.1"/>
</dbReference>
<evidence type="ECO:0000313" key="1">
    <source>
        <dbReference type="EMBL" id="MBD3587573.1"/>
    </source>
</evidence>
<name>A0ABR8LPN5_9ALTE</name>